<dbReference type="GO" id="GO:0003676">
    <property type="term" value="F:nucleic acid binding"/>
    <property type="evidence" value="ECO:0007669"/>
    <property type="project" value="InterPro"/>
</dbReference>
<comment type="caution">
    <text evidence="5">The sequence shown here is derived from an EMBL/GenBank/DDBJ whole genome shotgun (WGS) entry which is preliminary data.</text>
</comment>
<protein>
    <submittedName>
        <fullName evidence="5">3'-5' exonuclease</fullName>
    </submittedName>
</protein>
<dbReference type="InterPro" id="IPR036397">
    <property type="entry name" value="RNaseH_sf"/>
</dbReference>
<keyword evidence="1" id="KW-0540">Nuclease</keyword>
<evidence type="ECO:0000313" key="6">
    <source>
        <dbReference type="Proteomes" id="UP000479293"/>
    </source>
</evidence>
<dbReference type="Proteomes" id="UP000479293">
    <property type="component" value="Unassembled WGS sequence"/>
</dbReference>
<proteinExistence type="predicted"/>
<evidence type="ECO:0000313" key="5">
    <source>
        <dbReference type="EMBL" id="MPR31825.1"/>
    </source>
</evidence>
<dbReference type="PANTHER" id="PTHR30231:SF4">
    <property type="entry name" value="PROTEIN NEN2"/>
    <property type="match status" value="1"/>
</dbReference>
<keyword evidence="3 5" id="KW-0269">Exonuclease</keyword>
<dbReference type="Pfam" id="PF00929">
    <property type="entry name" value="RNase_T"/>
    <property type="match status" value="1"/>
</dbReference>
<dbReference type="EMBL" id="WHLY01000001">
    <property type="protein sequence ID" value="MPR31825.1"/>
    <property type="molecule type" value="Genomic_DNA"/>
</dbReference>
<evidence type="ECO:0000256" key="1">
    <source>
        <dbReference type="ARBA" id="ARBA00022722"/>
    </source>
</evidence>
<feature type="domain" description="Exonuclease" evidence="4">
    <location>
        <begin position="2"/>
        <end position="190"/>
    </location>
</feature>
<dbReference type="RefSeq" id="WP_152755834.1">
    <property type="nucleotide sequence ID" value="NZ_WHLY01000001.1"/>
</dbReference>
<dbReference type="PANTHER" id="PTHR30231">
    <property type="entry name" value="DNA POLYMERASE III SUBUNIT EPSILON"/>
    <property type="match status" value="1"/>
</dbReference>
<sequence>MKYLIVDTETNGLPQCNHLPVTDLPNWPRLISVAWGLYDDEGHELSRHYELVKPEGFRWNKVAQRIHRISQEQAERKGKPLTEVLEQLWQDTEKADAWVGHNISFDCGVIGAEFLRMQKAQPGRVGELPARPLLCTMEASAHVTANRVPTRLDELYHLLTGKRMKGMHDASADMLATAKCFFELKRSGYFETEEIERHRSS</sequence>
<evidence type="ECO:0000256" key="3">
    <source>
        <dbReference type="ARBA" id="ARBA00022839"/>
    </source>
</evidence>
<name>A0A7C9F1X2_9BACT</name>
<gene>
    <name evidence="5" type="ORF">GBK04_00290</name>
</gene>
<dbReference type="CDD" id="cd06127">
    <property type="entry name" value="DEDDh"/>
    <property type="match status" value="1"/>
</dbReference>
<accession>A0A7C9F1X2</accession>
<organism evidence="5 6">
    <name type="scientific">Salmonirosea aquatica</name>
    <dbReference type="NCBI Taxonomy" id="2654236"/>
    <lineage>
        <taxon>Bacteria</taxon>
        <taxon>Pseudomonadati</taxon>
        <taxon>Bacteroidota</taxon>
        <taxon>Cytophagia</taxon>
        <taxon>Cytophagales</taxon>
        <taxon>Spirosomataceae</taxon>
        <taxon>Salmonirosea</taxon>
    </lineage>
</organism>
<dbReference type="SUPFAM" id="SSF53098">
    <property type="entry name" value="Ribonuclease H-like"/>
    <property type="match status" value="1"/>
</dbReference>
<evidence type="ECO:0000256" key="2">
    <source>
        <dbReference type="ARBA" id="ARBA00022801"/>
    </source>
</evidence>
<dbReference type="AlphaFoldDB" id="A0A7C9F1X2"/>
<keyword evidence="2" id="KW-0378">Hydrolase</keyword>
<dbReference type="SMART" id="SM00479">
    <property type="entry name" value="EXOIII"/>
    <property type="match status" value="1"/>
</dbReference>
<dbReference type="InterPro" id="IPR012337">
    <property type="entry name" value="RNaseH-like_sf"/>
</dbReference>
<dbReference type="InterPro" id="IPR013520">
    <property type="entry name" value="Ribonucl_H"/>
</dbReference>
<keyword evidence="6" id="KW-1185">Reference proteome</keyword>
<dbReference type="GO" id="GO:0006259">
    <property type="term" value="P:DNA metabolic process"/>
    <property type="evidence" value="ECO:0007669"/>
    <property type="project" value="UniProtKB-ARBA"/>
</dbReference>
<reference evidence="5 6" key="1">
    <citation type="submission" date="2019-10" db="EMBL/GenBank/DDBJ databases">
        <title>Draft Genome Sequence of Cytophagaceae sp. SJW1-29.</title>
        <authorList>
            <person name="Choi A."/>
        </authorList>
    </citation>
    <scope>NUCLEOTIDE SEQUENCE [LARGE SCALE GENOMIC DNA]</scope>
    <source>
        <strain evidence="5 6">SJW1-29</strain>
    </source>
</reference>
<dbReference type="Gene3D" id="3.30.420.10">
    <property type="entry name" value="Ribonuclease H-like superfamily/Ribonuclease H"/>
    <property type="match status" value="1"/>
</dbReference>
<dbReference type="GO" id="GO:0008408">
    <property type="term" value="F:3'-5' exonuclease activity"/>
    <property type="evidence" value="ECO:0007669"/>
    <property type="project" value="TreeGrafter"/>
</dbReference>
<evidence type="ECO:0000259" key="4">
    <source>
        <dbReference type="SMART" id="SM00479"/>
    </source>
</evidence>